<dbReference type="GeneID" id="37027106"/>
<evidence type="ECO:0000313" key="5">
    <source>
        <dbReference type="EMBL" id="PWN30958.1"/>
    </source>
</evidence>
<accession>A0A316V1S9</accession>
<dbReference type="InterPro" id="IPR025715">
    <property type="entry name" value="FoP_C"/>
</dbReference>
<evidence type="ECO:0000256" key="2">
    <source>
        <dbReference type="PROSITE-ProRule" id="PRU00176"/>
    </source>
</evidence>
<dbReference type="SUPFAM" id="SSF54928">
    <property type="entry name" value="RNA-binding domain, RBD"/>
    <property type="match status" value="1"/>
</dbReference>
<feature type="compositionally biased region" description="Low complexity" evidence="3">
    <location>
        <begin position="144"/>
        <end position="167"/>
    </location>
</feature>
<feature type="region of interest" description="Disordered" evidence="3">
    <location>
        <begin position="93"/>
        <end position="248"/>
    </location>
</feature>
<dbReference type="InterPro" id="IPR012677">
    <property type="entry name" value="Nucleotide-bd_a/b_plait_sf"/>
</dbReference>
<dbReference type="RefSeq" id="XP_025365570.1">
    <property type="nucleotide sequence ID" value="XM_025505283.1"/>
</dbReference>
<dbReference type="EMBL" id="KZ819662">
    <property type="protein sequence ID" value="PWN30958.1"/>
    <property type="molecule type" value="Genomic_DNA"/>
</dbReference>
<dbReference type="GO" id="GO:0003729">
    <property type="term" value="F:mRNA binding"/>
    <property type="evidence" value="ECO:0007669"/>
    <property type="project" value="TreeGrafter"/>
</dbReference>
<evidence type="ECO:0000256" key="3">
    <source>
        <dbReference type="SAM" id="MobiDB-lite"/>
    </source>
</evidence>
<feature type="compositionally biased region" description="Low complexity" evidence="3">
    <location>
        <begin position="230"/>
        <end position="241"/>
    </location>
</feature>
<dbReference type="PROSITE" id="PS50102">
    <property type="entry name" value="RRM"/>
    <property type="match status" value="1"/>
</dbReference>
<gene>
    <name evidence="5" type="ORF">BDZ90DRAFT_229950</name>
</gene>
<dbReference type="GO" id="GO:0005634">
    <property type="term" value="C:nucleus"/>
    <property type="evidence" value="ECO:0007669"/>
    <property type="project" value="TreeGrafter"/>
</dbReference>
<dbReference type="Pfam" id="PF00076">
    <property type="entry name" value="RRM_1"/>
    <property type="match status" value="1"/>
</dbReference>
<dbReference type="PANTHER" id="PTHR19965">
    <property type="entry name" value="RNA AND EXPORT FACTOR BINDING PROTEIN"/>
    <property type="match status" value="1"/>
</dbReference>
<dbReference type="SMART" id="SM00360">
    <property type="entry name" value="RRM"/>
    <property type="match status" value="1"/>
</dbReference>
<protein>
    <recommendedName>
        <fullName evidence="4">RRM domain-containing protein</fullName>
    </recommendedName>
</protein>
<dbReference type="OrthoDB" id="5382468at2759"/>
<dbReference type="InterPro" id="IPR000504">
    <property type="entry name" value="RRM_dom"/>
</dbReference>
<organism evidence="5 6">
    <name type="scientific">Jaminaea rosea</name>
    <dbReference type="NCBI Taxonomy" id="1569628"/>
    <lineage>
        <taxon>Eukaryota</taxon>
        <taxon>Fungi</taxon>
        <taxon>Dikarya</taxon>
        <taxon>Basidiomycota</taxon>
        <taxon>Ustilaginomycotina</taxon>
        <taxon>Exobasidiomycetes</taxon>
        <taxon>Microstromatales</taxon>
        <taxon>Microstromatales incertae sedis</taxon>
        <taxon>Jaminaea</taxon>
    </lineage>
</organism>
<dbReference type="Pfam" id="PF13865">
    <property type="entry name" value="FoP_duplication"/>
    <property type="match status" value="1"/>
</dbReference>
<keyword evidence="1 2" id="KW-0694">RNA-binding</keyword>
<reference evidence="5 6" key="1">
    <citation type="journal article" date="2018" name="Mol. Biol. Evol.">
        <title>Broad Genomic Sampling Reveals a Smut Pathogenic Ancestry of the Fungal Clade Ustilaginomycotina.</title>
        <authorList>
            <person name="Kijpornyongpan T."/>
            <person name="Mondo S.J."/>
            <person name="Barry K."/>
            <person name="Sandor L."/>
            <person name="Lee J."/>
            <person name="Lipzen A."/>
            <person name="Pangilinan J."/>
            <person name="LaButti K."/>
            <person name="Hainaut M."/>
            <person name="Henrissat B."/>
            <person name="Grigoriev I.V."/>
            <person name="Spatafora J.W."/>
            <person name="Aime M.C."/>
        </authorList>
    </citation>
    <scope>NUCLEOTIDE SEQUENCE [LARGE SCALE GENOMIC DNA]</scope>
    <source>
        <strain evidence="5 6">MCA 5214</strain>
    </source>
</reference>
<dbReference type="InterPro" id="IPR035979">
    <property type="entry name" value="RBD_domain_sf"/>
</dbReference>
<feature type="non-terminal residue" evidence="5">
    <location>
        <position position="248"/>
    </location>
</feature>
<feature type="compositionally biased region" description="Low complexity" evidence="3">
    <location>
        <begin position="105"/>
        <end position="118"/>
    </location>
</feature>
<sequence length="248" mass="25856">MYEGPSRDSSGFRKSRIPTPKLIIEGLHYEVTEAELKHLFEQIAPVQKLIVKYDRSGRPTGTAIVIYGNARDAEAARTEYDGANAKGQPITISFEEMRNPGGRRAVGSGQTASAGAASQDLRSRMDLLSRMGGERQLPPPNAPTGPSGARGAPGAPGAPRQPRAASGSLAGGQRTRESGVRGVGGRNAGGVREAGRGGGASQQQREKRTPKTASDLDAELDAFMKAPKGSAQSAHAPADAAQDGDVEM</sequence>
<dbReference type="Gene3D" id="3.30.70.330">
    <property type="match status" value="1"/>
</dbReference>
<dbReference type="SMART" id="SM01218">
    <property type="entry name" value="FoP_duplication"/>
    <property type="match status" value="1"/>
</dbReference>
<proteinExistence type="predicted"/>
<feature type="domain" description="RRM" evidence="4">
    <location>
        <begin position="20"/>
        <end position="97"/>
    </location>
</feature>
<dbReference type="InterPro" id="IPR051229">
    <property type="entry name" value="ALYREF_mRNA_export"/>
</dbReference>
<evidence type="ECO:0000313" key="6">
    <source>
        <dbReference type="Proteomes" id="UP000245884"/>
    </source>
</evidence>
<dbReference type="Proteomes" id="UP000245884">
    <property type="component" value="Unassembled WGS sequence"/>
</dbReference>
<dbReference type="CDD" id="cd12418">
    <property type="entry name" value="RRM_Aly_REF_like"/>
    <property type="match status" value="1"/>
</dbReference>
<dbReference type="STRING" id="1569628.A0A316V1S9"/>
<keyword evidence="6" id="KW-1185">Reference proteome</keyword>
<name>A0A316V1S9_9BASI</name>
<dbReference type="AlphaFoldDB" id="A0A316V1S9"/>
<dbReference type="PANTHER" id="PTHR19965:SF82">
    <property type="entry name" value="THO COMPLEX SUBUNIT 4"/>
    <property type="match status" value="1"/>
</dbReference>
<evidence type="ECO:0000259" key="4">
    <source>
        <dbReference type="PROSITE" id="PS50102"/>
    </source>
</evidence>
<evidence type="ECO:0000256" key="1">
    <source>
        <dbReference type="ARBA" id="ARBA00022884"/>
    </source>
</evidence>